<protein>
    <submittedName>
        <fullName evidence="2">Uncharacterized protein</fullName>
    </submittedName>
</protein>
<feature type="compositionally biased region" description="Basic and acidic residues" evidence="1">
    <location>
        <begin position="9"/>
        <end position="20"/>
    </location>
</feature>
<evidence type="ECO:0000256" key="1">
    <source>
        <dbReference type="SAM" id="MobiDB-lite"/>
    </source>
</evidence>
<sequence length="548" mass="62393">MKRPSSEQGRLEKKREKPSAEEGSDDLLHPELFSQQSRKLVHDYFFSEALWSVNGFAKVVFTVDPECSSTKAVTIWDRSLKSIWENPHISSSQKSCAGKLRKMRRAAVAANVVQIRQLELERLSSKQLSVTTATVGNFRTRDEQWKEAMARYVGEDISIEHANTGDGQEDDGSDSIFNPQLSSGDNTCEFSIASIEPPKRVVRIIGLGEPSSKLHLLHWTIRDEDISRALMESRAIMMKNHETLQRPGEILQLNFIFTRDVILELTKLDIHAEFPAALCKPIQCPQILVCISEVSLRACHESHTNTKKEWRRLEREHLDQCEKVNSTLAELVRSQLEHLLLGADLWSPLQYTARTNNKGNEDSFFCNIVKPLLHAAFGEYEDIKIRGKGDRLSCNPALDKELLFPDYSVTIDCYDKAKGEQYLVICETKPPGASQIELDADYVKLPNMMKLSLNRQIQQGYSEAKVIGILVQGWKVLVFSMCLEHEAIYELKSIGQFDLIMNRMQFCKLINICPILLEAKRPSFKTSSKAQFTRPSYDIEPMYIYSVA</sequence>
<reference evidence="2" key="1">
    <citation type="journal article" date="2020" name="Fungal Divers.">
        <title>Resolving the Mortierellaceae phylogeny through synthesis of multi-gene phylogenetics and phylogenomics.</title>
        <authorList>
            <person name="Vandepol N."/>
            <person name="Liber J."/>
            <person name="Desiro A."/>
            <person name="Na H."/>
            <person name="Kennedy M."/>
            <person name="Barry K."/>
            <person name="Grigoriev I.V."/>
            <person name="Miller A.N."/>
            <person name="O'Donnell K."/>
            <person name="Stajich J.E."/>
            <person name="Bonito G."/>
        </authorList>
    </citation>
    <scope>NUCLEOTIDE SEQUENCE</scope>
    <source>
        <strain evidence="2">KOD1015</strain>
    </source>
</reference>
<dbReference type="EMBL" id="JAABOA010001651">
    <property type="protein sequence ID" value="KAF9581132.1"/>
    <property type="molecule type" value="Genomic_DNA"/>
</dbReference>
<proteinExistence type="predicted"/>
<dbReference type="Proteomes" id="UP000780801">
    <property type="component" value="Unassembled WGS sequence"/>
</dbReference>
<evidence type="ECO:0000313" key="3">
    <source>
        <dbReference type="Proteomes" id="UP000780801"/>
    </source>
</evidence>
<organism evidence="2 3">
    <name type="scientific">Lunasporangiospora selenospora</name>
    <dbReference type="NCBI Taxonomy" id="979761"/>
    <lineage>
        <taxon>Eukaryota</taxon>
        <taxon>Fungi</taxon>
        <taxon>Fungi incertae sedis</taxon>
        <taxon>Mucoromycota</taxon>
        <taxon>Mortierellomycotina</taxon>
        <taxon>Mortierellomycetes</taxon>
        <taxon>Mortierellales</taxon>
        <taxon>Mortierellaceae</taxon>
        <taxon>Lunasporangiospora</taxon>
    </lineage>
</organism>
<accession>A0A9P6FTK3</accession>
<dbReference type="OrthoDB" id="2379131at2759"/>
<feature type="region of interest" description="Disordered" evidence="1">
    <location>
        <begin position="1"/>
        <end position="28"/>
    </location>
</feature>
<comment type="caution">
    <text evidence="2">The sequence shown here is derived from an EMBL/GenBank/DDBJ whole genome shotgun (WGS) entry which is preliminary data.</text>
</comment>
<name>A0A9P6FTK3_9FUNG</name>
<evidence type="ECO:0000313" key="2">
    <source>
        <dbReference type="EMBL" id="KAF9581132.1"/>
    </source>
</evidence>
<keyword evidence="3" id="KW-1185">Reference proteome</keyword>
<gene>
    <name evidence="2" type="ORF">BGW38_001967</name>
</gene>
<dbReference type="AlphaFoldDB" id="A0A9P6FTK3"/>